<feature type="region of interest" description="Disordered" evidence="1">
    <location>
        <begin position="385"/>
        <end position="415"/>
    </location>
</feature>
<dbReference type="EMBL" id="JASGBI010000001">
    <property type="protein sequence ID" value="MDI9239862.1"/>
    <property type="molecule type" value="Genomic_DNA"/>
</dbReference>
<feature type="compositionally biased region" description="Polar residues" evidence="1">
    <location>
        <begin position="284"/>
        <end position="295"/>
    </location>
</feature>
<name>A0ABT6XI80_9GAMM</name>
<protein>
    <submittedName>
        <fullName evidence="3">Uncharacterized protein</fullName>
    </submittedName>
</protein>
<proteinExistence type="predicted"/>
<dbReference type="RefSeq" id="WP_283213226.1">
    <property type="nucleotide sequence ID" value="NZ_JASGBI010000001.1"/>
</dbReference>
<dbReference type="Proteomes" id="UP001321580">
    <property type="component" value="Unassembled WGS sequence"/>
</dbReference>
<sequence>MKRSDTLVAVAFALLLGLFAPGAHAGNPGTYVNQAAAETACHEWGAHWVNVFATDSNPNQTATYECLLITTVPKRYQFTLTGQPGGWLRGDAFQWNNGGDCPPGFGADPLNPAQCLDEQKCKDRPPLNDVFTVGMGGSGSTCKDGCRYSPPVTTCTVVNGQKVCSVASAKATGQTCGAGDLPPTPEKPQECVPAGDNQTFCLKPDGNHCHSTSNGRQVCWKPGETGEKSDGNVKQKRDAGKDPVPPNLQLPSGDNLQPKGPPVQTVTTTNNTTVNTVVQNYQTEHGTNAGTGNQGESDKGDGSGKENGDGKGASGGGDCKSPPIVTGDAVLGMVATQAWATRCAVEAGNAAKVSGDVGDCSQTFTVEGDNANAIQLRAMRAQICGSDSNGNKRPDWTETNGTEKPGEEGEGEGEKPGLLAKLISTDSLDASGFFGGGGSCPQLGTVDLKFTQVDLSGADWWCPFVTMCRAILLLMGAYISIRLLME</sequence>
<reference evidence="3 4" key="1">
    <citation type="submission" date="2023-05" db="EMBL/GenBank/DDBJ databases">
        <title>Lysobacter sp. strain LF1 Genome sequencing and assembly.</title>
        <authorList>
            <person name="Jung Y."/>
        </authorList>
    </citation>
    <scope>NUCLEOTIDE SEQUENCE [LARGE SCALE GENOMIC DNA]</scope>
    <source>
        <strain evidence="3 4">LF1</strain>
    </source>
</reference>
<feature type="region of interest" description="Disordered" evidence="1">
    <location>
        <begin position="283"/>
        <end position="322"/>
    </location>
</feature>
<keyword evidence="2" id="KW-0732">Signal</keyword>
<feature type="chain" id="PRO_5045369217" evidence="2">
    <location>
        <begin position="26"/>
        <end position="486"/>
    </location>
</feature>
<feature type="compositionally biased region" description="Basic and acidic residues" evidence="1">
    <location>
        <begin position="224"/>
        <end position="241"/>
    </location>
</feature>
<feature type="compositionally biased region" description="Basic and acidic residues" evidence="1">
    <location>
        <begin position="404"/>
        <end position="415"/>
    </location>
</feature>
<keyword evidence="4" id="KW-1185">Reference proteome</keyword>
<evidence type="ECO:0000313" key="4">
    <source>
        <dbReference type="Proteomes" id="UP001321580"/>
    </source>
</evidence>
<evidence type="ECO:0000256" key="2">
    <source>
        <dbReference type="SAM" id="SignalP"/>
    </source>
</evidence>
<feature type="region of interest" description="Disordered" evidence="1">
    <location>
        <begin position="209"/>
        <end position="271"/>
    </location>
</feature>
<organism evidence="3 4">
    <name type="scientific">Lysobacter stagni</name>
    <dbReference type="NCBI Taxonomy" id="3045172"/>
    <lineage>
        <taxon>Bacteria</taxon>
        <taxon>Pseudomonadati</taxon>
        <taxon>Pseudomonadota</taxon>
        <taxon>Gammaproteobacteria</taxon>
        <taxon>Lysobacterales</taxon>
        <taxon>Lysobacteraceae</taxon>
        <taxon>Lysobacter</taxon>
    </lineage>
</organism>
<accession>A0ABT6XI80</accession>
<feature type="compositionally biased region" description="Basic and acidic residues" evidence="1">
    <location>
        <begin position="296"/>
        <end position="309"/>
    </location>
</feature>
<evidence type="ECO:0000313" key="3">
    <source>
        <dbReference type="EMBL" id="MDI9239862.1"/>
    </source>
</evidence>
<evidence type="ECO:0000256" key="1">
    <source>
        <dbReference type="SAM" id="MobiDB-lite"/>
    </source>
</evidence>
<feature type="signal peptide" evidence="2">
    <location>
        <begin position="1"/>
        <end position="25"/>
    </location>
</feature>
<comment type="caution">
    <text evidence="3">The sequence shown here is derived from an EMBL/GenBank/DDBJ whole genome shotgun (WGS) entry which is preliminary data.</text>
</comment>
<gene>
    <name evidence="3" type="ORF">QLQ15_13200</name>
</gene>